<evidence type="ECO:0000259" key="6">
    <source>
        <dbReference type="Pfam" id="PF08543"/>
    </source>
</evidence>
<accession>A0ABU3Z8U3</accession>
<evidence type="ECO:0000256" key="5">
    <source>
        <dbReference type="ARBA" id="ARBA00022840"/>
    </source>
</evidence>
<dbReference type="SUPFAM" id="SSF53613">
    <property type="entry name" value="Ribokinase-like"/>
    <property type="match status" value="1"/>
</dbReference>
<gene>
    <name evidence="7" type="ORF">RVY80_05675</name>
</gene>
<dbReference type="PANTHER" id="PTHR10534:SF2">
    <property type="entry name" value="PYRIDOXAL KINASE"/>
    <property type="match status" value="1"/>
</dbReference>
<keyword evidence="2 7" id="KW-0808">Transferase</keyword>
<keyword evidence="8" id="KW-1185">Reference proteome</keyword>
<feature type="domain" description="Pyridoxamine kinase/Phosphomethylpyrimidine kinase" evidence="6">
    <location>
        <begin position="29"/>
        <end position="260"/>
    </location>
</feature>
<evidence type="ECO:0000256" key="3">
    <source>
        <dbReference type="ARBA" id="ARBA00022741"/>
    </source>
</evidence>
<reference evidence="7 8" key="1">
    <citation type="submission" date="2023-10" db="EMBL/GenBank/DDBJ databases">
        <title>Veillonella sp. nov., isolated from a pig farm feces dump.</title>
        <authorList>
            <person name="Chang Y.-H."/>
        </authorList>
    </citation>
    <scope>NUCLEOTIDE SEQUENCE [LARGE SCALE GENOMIC DNA]</scope>
    <source>
        <strain evidence="7 8">YH-vei2233</strain>
    </source>
</reference>
<evidence type="ECO:0000313" key="8">
    <source>
        <dbReference type="Proteomes" id="UP001272515"/>
    </source>
</evidence>
<dbReference type="RefSeq" id="WP_317329910.1">
    <property type="nucleotide sequence ID" value="NZ_JAWJZA010000003.1"/>
</dbReference>
<evidence type="ECO:0000256" key="1">
    <source>
        <dbReference type="ARBA" id="ARBA00012104"/>
    </source>
</evidence>
<keyword evidence="5" id="KW-0067">ATP-binding</keyword>
<dbReference type="InterPro" id="IPR013749">
    <property type="entry name" value="PM/HMP-P_kinase-1"/>
</dbReference>
<dbReference type="InterPro" id="IPR004625">
    <property type="entry name" value="PyrdxlKinase"/>
</dbReference>
<comment type="caution">
    <text evidence="7">The sequence shown here is derived from an EMBL/GenBank/DDBJ whole genome shotgun (WGS) entry which is preliminary data.</text>
</comment>
<dbReference type="EC" id="2.7.1.35" evidence="1"/>
<sequence length="277" mass="30590">MESQKKIALINDVTGFGRCSVAVELPLVSALKVQGCVLPTAILSVHTGFPEFYIDDYTNRMTEYIDSWLQNQLTFDGVLTGFIGSKGQIEIIIDFIKKQKQGTSNPLIIVDPVMGDNGQLYASYNKAMCKAMQDLVAHADLIMPNYTEACFLLNHPYGDESLVSHQTLVDMADKLSKQGPQYVVITGLSRGDTIETLVYERGKEPVFISSNRIGGERSGTGDVFAAIVASSLVQGEALEPAVRKAIEFIRKTLYHTVKLDLPHNYGLAFEEFLTELK</sequence>
<name>A0ABU3Z8U3_9FIRM</name>
<proteinExistence type="predicted"/>
<dbReference type="EMBL" id="JAWJZB010000006">
    <property type="protein sequence ID" value="MDV5088335.1"/>
    <property type="molecule type" value="Genomic_DNA"/>
</dbReference>
<evidence type="ECO:0000256" key="2">
    <source>
        <dbReference type="ARBA" id="ARBA00022679"/>
    </source>
</evidence>
<keyword evidence="3" id="KW-0547">Nucleotide-binding</keyword>
<dbReference type="Proteomes" id="UP001272515">
    <property type="component" value="Unassembled WGS sequence"/>
</dbReference>
<dbReference type="Gene3D" id="3.40.1190.20">
    <property type="match status" value="1"/>
</dbReference>
<organism evidence="7 8">
    <name type="scientific">Veillonella absiana</name>
    <dbReference type="NCBI Taxonomy" id="3079305"/>
    <lineage>
        <taxon>Bacteria</taxon>
        <taxon>Bacillati</taxon>
        <taxon>Bacillota</taxon>
        <taxon>Negativicutes</taxon>
        <taxon>Veillonellales</taxon>
        <taxon>Veillonellaceae</taxon>
        <taxon>Veillonella</taxon>
    </lineage>
</organism>
<evidence type="ECO:0000256" key="4">
    <source>
        <dbReference type="ARBA" id="ARBA00022777"/>
    </source>
</evidence>
<dbReference type="NCBIfam" id="NF005491">
    <property type="entry name" value="PRK07105.1"/>
    <property type="match status" value="1"/>
</dbReference>
<dbReference type="GO" id="GO:0008478">
    <property type="term" value="F:pyridoxal kinase activity"/>
    <property type="evidence" value="ECO:0007669"/>
    <property type="project" value="UniProtKB-EC"/>
</dbReference>
<dbReference type="InterPro" id="IPR029056">
    <property type="entry name" value="Ribokinase-like"/>
</dbReference>
<dbReference type="PANTHER" id="PTHR10534">
    <property type="entry name" value="PYRIDOXAL KINASE"/>
    <property type="match status" value="1"/>
</dbReference>
<dbReference type="Pfam" id="PF08543">
    <property type="entry name" value="Phos_pyr_kin"/>
    <property type="match status" value="1"/>
</dbReference>
<dbReference type="CDD" id="cd01173">
    <property type="entry name" value="pyridoxal_pyridoxamine_kinase"/>
    <property type="match status" value="1"/>
</dbReference>
<evidence type="ECO:0000313" key="7">
    <source>
        <dbReference type="EMBL" id="MDV5088335.1"/>
    </source>
</evidence>
<protein>
    <recommendedName>
        <fullName evidence="1">pyridoxal kinase</fullName>
        <ecNumber evidence="1">2.7.1.35</ecNumber>
    </recommendedName>
</protein>
<keyword evidence="4 7" id="KW-0418">Kinase</keyword>